<dbReference type="PANTHER" id="PTHR32089">
    <property type="entry name" value="METHYL-ACCEPTING CHEMOTAXIS PROTEIN MCPB"/>
    <property type="match status" value="1"/>
</dbReference>
<keyword evidence="2" id="KW-1003">Cell membrane</keyword>
<evidence type="ECO:0000256" key="8">
    <source>
        <dbReference type="ARBA" id="ARBA00029447"/>
    </source>
</evidence>
<feature type="domain" description="HAMP" evidence="12">
    <location>
        <begin position="302"/>
        <end position="360"/>
    </location>
</feature>
<dbReference type="Proteomes" id="UP001407405">
    <property type="component" value="Unassembled WGS sequence"/>
</dbReference>
<feature type="transmembrane region" description="Helical" evidence="10">
    <location>
        <begin position="282"/>
        <end position="305"/>
    </location>
</feature>
<feature type="domain" description="Methyl-accepting transducer" evidence="11">
    <location>
        <begin position="379"/>
        <end position="636"/>
    </location>
</feature>
<evidence type="ECO:0000256" key="6">
    <source>
        <dbReference type="ARBA" id="ARBA00023136"/>
    </source>
</evidence>
<dbReference type="EMBL" id="JBCITM010000001">
    <property type="protein sequence ID" value="MEN1758969.1"/>
    <property type="molecule type" value="Genomic_DNA"/>
</dbReference>
<reference evidence="13 14" key="1">
    <citation type="submission" date="2024-04" db="EMBL/GenBank/DDBJ databases">
        <title>Genome sequencing and metabolic network reconstruction of aminoacids and betaine degradation by Anoxynatronum sibiricum.</title>
        <authorList>
            <person name="Detkova E.N."/>
            <person name="Boltjanskaja Y.V."/>
            <person name="Mardanov A.V."/>
            <person name="Kevbrin V."/>
        </authorList>
    </citation>
    <scope>NUCLEOTIDE SEQUENCE [LARGE SCALE GENOMIC DNA]</scope>
    <source>
        <strain evidence="13 14">Z-7981</strain>
    </source>
</reference>
<dbReference type="InterPro" id="IPR004089">
    <property type="entry name" value="MCPsignal_dom"/>
</dbReference>
<sequence>MKSIRTKMVLIFALLVILASVSTSMIATMRAGDALVNEVEASLLEVAHQAADLIDARMEVQAQLIQLIAAMPEVTGMDWDEQYLALNEFRNILNFRTIAVVQPGGAARYLDGSTAQLGDRSYIRSAFNGQTLHTDVLVDADYHEQGITFVTPIRRDDRTVGVLLAVAVWYSVSEQIEDIGLGESGYAYVVNHEGTIVAHRERQLVMDAFNPIRQGTEDESLASLAAFTEEVLGQRQGVVRYTNNDQDLYGAFVPIEGAHWYMVVTADADEVLSAIPVIQREMMVVAAVIVLICMILTFFVGSSFAKPIKMIRRALDRLADYDLTLEDEAVIEGYRGRKDEIGQISGSLVRVHENLKSLIKGISLQSEQLAMASEEMAAICRETSIAAAEVAKTIEEIAGGATDQARETEESAANAERMGAAIAENARDLVTLDHSVTAVEKLRQEGMEAMHRLVDKTAVTAKTSSEVQQIIQKTNDSTGRIAEASQMIRNIADQTNLLALNAAIEAARAGEAGRGFAVVADEIRKLAEQSESFTDEIQRVIEEVSANVSRAVEAMATAARLTQEQEAHVSETNERFEGIAGALEQMTEAITTLKVSGGEMEERKNALVEAVESLSAISEENAASTQQASASIEEQTASIDQIAGNSNDLTELAQQMNEAIARFKLK</sequence>
<dbReference type="PROSITE" id="PS50885">
    <property type="entry name" value="HAMP"/>
    <property type="match status" value="1"/>
</dbReference>
<dbReference type="RefSeq" id="WP_343184353.1">
    <property type="nucleotide sequence ID" value="NZ_JBCITM010000001.1"/>
</dbReference>
<evidence type="ECO:0000313" key="14">
    <source>
        <dbReference type="Proteomes" id="UP001407405"/>
    </source>
</evidence>
<dbReference type="SMART" id="SM00283">
    <property type="entry name" value="MA"/>
    <property type="match status" value="1"/>
</dbReference>
<evidence type="ECO:0000256" key="10">
    <source>
        <dbReference type="SAM" id="Phobius"/>
    </source>
</evidence>
<keyword evidence="5 10" id="KW-1133">Transmembrane helix</keyword>
<name>A0ABU9VPL4_9CLOT</name>
<evidence type="ECO:0000256" key="4">
    <source>
        <dbReference type="ARBA" id="ARBA00022692"/>
    </source>
</evidence>
<proteinExistence type="inferred from homology"/>
<organism evidence="13 14">
    <name type="scientific">Anoxynatronum sibiricum</name>
    <dbReference type="NCBI Taxonomy" id="210623"/>
    <lineage>
        <taxon>Bacteria</taxon>
        <taxon>Bacillati</taxon>
        <taxon>Bacillota</taxon>
        <taxon>Clostridia</taxon>
        <taxon>Eubacteriales</taxon>
        <taxon>Clostridiaceae</taxon>
        <taxon>Anoxynatronum</taxon>
    </lineage>
</organism>
<dbReference type="SMART" id="SM00304">
    <property type="entry name" value="HAMP"/>
    <property type="match status" value="1"/>
</dbReference>
<dbReference type="SUPFAM" id="SSF58104">
    <property type="entry name" value="Methyl-accepting chemotaxis protein (MCP) signaling domain"/>
    <property type="match status" value="1"/>
</dbReference>
<protein>
    <submittedName>
        <fullName evidence="13">Methyl-accepting chemotaxis protein</fullName>
    </submittedName>
</protein>
<dbReference type="InterPro" id="IPR003660">
    <property type="entry name" value="HAMP_dom"/>
</dbReference>
<evidence type="ECO:0000259" key="12">
    <source>
        <dbReference type="PROSITE" id="PS50885"/>
    </source>
</evidence>
<keyword evidence="14" id="KW-1185">Reference proteome</keyword>
<evidence type="ECO:0000256" key="7">
    <source>
        <dbReference type="ARBA" id="ARBA00023224"/>
    </source>
</evidence>
<comment type="subcellular location">
    <subcellularLocation>
        <location evidence="1">Cell membrane</location>
        <topology evidence="1">Multi-pass membrane protein</topology>
    </subcellularLocation>
</comment>
<dbReference type="PROSITE" id="PS50111">
    <property type="entry name" value="CHEMOTAXIS_TRANSDUC_2"/>
    <property type="match status" value="1"/>
</dbReference>
<dbReference type="Pfam" id="PF00015">
    <property type="entry name" value="MCPsignal"/>
    <property type="match status" value="1"/>
</dbReference>
<comment type="caution">
    <text evidence="13">The sequence shown here is derived from an EMBL/GenBank/DDBJ whole genome shotgun (WGS) entry which is preliminary data.</text>
</comment>
<dbReference type="Gene3D" id="3.30.450.20">
    <property type="entry name" value="PAS domain"/>
    <property type="match status" value="1"/>
</dbReference>
<keyword evidence="6 10" id="KW-0472">Membrane</keyword>
<evidence type="ECO:0000256" key="9">
    <source>
        <dbReference type="PROSITE-ProRule" id="PRU00284"/>
    </source>
</evidence>
<keyword evidence="7 9" id="KW-0807">Transducer</keyword>
<accession>A0ABU9VPL4</accession>
<gene>
    <name evidence="13" type="ORF">AAIG11_00660</name>
</gene>
<evidence type="ECO:0000313" key="13">
    <source>
        <dbReference type="EMBL" id="MEN1758969.1"/>
    </source>
</evidence>
<evidence type="ECO:0000259" key="11">
    <source>
        <dbReference type="PROSITE" id="PS50111"/>
    </source>
</evidence>
<dbReference type="Gene3D" id="1.10.287.950">
    <property type="entry name" value="Methyl-accepting chemotaxis protein"/>
    <property type="match status" value="1"/>
</dbReference>
<keyword evidence="3" id="KW-0145">Chemotaxis</keyword>
<keyword evidence="4 10" id="KW-0812">Transmembrane</keyword>
<comment type="similarity">
    <text evidence="8">Belongs to the methyl-accepting chemotaxis (MCP) protein family.</text>
</comment>
<evidence type="ECO:0000256" key="1">
    <source>
        <dbReference type="ARBA" id="ARBA00004651"/>
    </source>
</evidence>
<dbReference type="PANTHER" id="PTHR32089:SF112">
    <property type="entry name" value="LYSOZYME-LIKE PROTEIN-RELATED"/>
    <property type="match status" value="1"/>
</dbReference>
<dbReference type="CDD" id="cd12912">
    <property type="entry name" value="PDC2_MCP_like"/>
    <property type="match status" value="1"/>
</dbReference>
<evidence type="ECO:0000256" key="5">
    <source>
        <dbReference type="ARBA" id="ARBA00022989"/>
    </source>
</evidence>
<dbReference type="Pfam" id="PF02743">
    <property type="entry name" value="dCache_1"/>
    <property type="match status" value="1"/>
</dbReference>
<dbReference type="InterPro" id="IPR033479">
    <property type="entry name" value="dCache_1"/>
</dbReference>
<evidence type="ECO:0000256" key="3">
    <source>
        <dbReference type="ARBA" id="ARBA00022500"/>
    </source>
</evidence>
<evidence type="ECO:0000256" key="2">
    <source>
        <dbReference type="ARBA" id="ARBA00022475"/>
    </source>
</evidence>